<dbReference type="EMBL" id="FMHW01000002">
    <property type="protein sequence ID" value="SCL35343.1"/>
    <property type="molecule type" value="Genomic_DNA"/>
</dbReference>
<evidence type="ECO:0000313" key="5">
    <source>
        <dbReference type="Proteomes" id="UP000198959"/>
    </source>
</evidence>
<dbReference type="Proteomes" id="UP000198959">
    <property type="component" value="Unassembled WGS sequence"/>
</dbReference>
<feature type="compositionally biased region" description="Low complexity" evidence="1">
    <location>
        <begin position="281"/>
        <end position="298"/>
    </location>
</feature>
<evidence type="ECO:0000256" key="3">
    <source>
        <dbReference type="SAM" id="SignalP"/>
    </source>
</evidence>
<keyword evidence="5" id="KW-1185">Reference proteome</keyword>
<keyword evidence="3" id="KW-0732">Signal</keyword>
<feature type="compositionally biased region" description="Pro residues" evidence="1">
    <location>
        <begin position="169"/>
        <end position="186"/>
    </location>
</feature>
<keyword evidence="2" id="KW-0812">Transmembrane</keyword>
<reference evidence="5" key="1">
    <citation type="submission" date="2016-06" db="EMBL/GenBank/DDBJ databases">
        <authorList>
            <person name="Varghese N."/>
            <person name="Submissions Spin"/>
        </authorList>
    </citation>
    <scope>NUCLEOTIDE SEQUENCE [LARGE SCALE GENOMIC DNA]</scope>
    <source>
        <strain evidence="5">DSM 43817</strain>
    </source>
</reference>
<feature type="transmembrane region" description="Helical" evidence="2">
    <location>
        <begin position="218"/>
        <end position="241"/>
    </location>
</feature>
<proteinExistence type="predicted"/>
<feature type="chain" id="PRO_5008746279" evidence="3">
    <location>
        <begin position="31"/>
        <end position="401"/>
    </location>
</feature>
<feature type="region of interest" description="Disordered" evidence="1">
    <location>
        <begin position="149"/>
        <end position="196"/>
    </location>
</feature>
<organism evidence="4 5">
    <name type="scientific">Micromonospora pallida</name>
    <dbReference type="NCBI Taxonomy" id="145854"/>
    <lineage>
        <taxon>Bacteria</taxon>
        <taxon>Bacillati</taxon>
        <taxon>Actinomycetota</taxon>
        <taxon>Actinomycetes</taxon>
        <taxon>Micromonosporales</taxon>
        <taxon>Micromonosporaceae</taxon>
        <taxon>Micromonospora</taxon>
    </lineage>
</organism>
<keyword evidence="2" id="KW-0472">Membrane</keyword>
<gene>
    <name evidence="4" type="ORF">GA0074692_4068</name>
</gene>
<dbReference type="AlphaFoldDB" id="A0A1C6T1D6"/>
<keyword evidence="2" id="KW-1133">Transmembrane helix</keyword>
<feature type="region of interest" description="Disordered" evidence="1">
    <location>
        <begin position="246"/>
        <end position="401"/>
    </location>
</feature>
<name>A0A1C6T1D6_9ACTN</name>
<dbReference type="STRING" id="145854.GA0074692_4068"/>
<evidence type="ECO:0000256" key="2">
    <source>
        <dbReference type="SAM" id="Phobius"/>
    </source>
</evidence>
<evidence type="ECO:0000256" key="1">
    <source>
        <dbReference type="SAM" id="MobiDB-lite"/>
    </source>
</evidence>
<accession>A0A1C6T1D6</accession>
<protein>
    <submittedName>
        <fullName evidence="4">Uncharacterized protein</fullName>
    </submittedName>
</protein>
<feature type="compositionally biased region" description="Low complexity" evidence="1">
    <location>
        <begin position="320"/>
        <end position="331"/>
    </location>
</feature>
<feature type="signal peptide" evidence="3">
    <location>
        <begin position="1"/>
        <end position="30"/>
    </location>
</feature>
<evidence type="ECO:0000313" key="4">
    <source>
        <dbReference type="EMBL" id="SCL35343.1"/>
    </source>
</evidence>
<feature type="compositionally biased region" description="Low complexity" evidence="1">
    <location>
        <begin position="349"/>
        <end position="378"/>
    </location>
</feature>
<sequence>MTVRRGAARLAAVCALVGGVVLVGATPALAEGDSVKVRTAGSFTAGGSAESVSIEVRKRSDGCVMLRTALGLRLAGVRADQVEVQVAAGGQWWPVPVSGGGSLNTSQTSPAKPTLCKGKSITVRYRVTFRAGAPAGPLTVVGEATTATGRTIGRGAEMSQVRAGRVAPTPTPKKTPSPTPTPPVETGPPTEDPTAESTLAAVGGAAGKAAETDESGGGLSLVMVFGLGLVAVGVALIVLLFRRSRTDRPETDGSSYPPVPGGTGGTTYRSGNPAGPGGYPAGSSGFPTSAGGYPAGPTGYPPPATPARGTVYPSSPRGDGQAAPGQAAPGGMYPATSPDQGYPAPRSAQSGSVYPSQPGSVSPSQSGTVYPSPRSGQPGTPPPPEAAGGGDSTTIMPRLPE</sequence>